<gene>
    <name evidence="2" type="ORF">ACFOX3_12425</name>
</gene>
<dbReference type="RefSeq" id="WP_290265093.1">
    <property type="nucleotide sequence ID" value="NZ_JAUFQG010000006.1"/>
</dbReference>
<feature type="domain" description="PilZ" evidence="1">
    <location>
        <begin position="15"/>
        <end position="114"/>
    </location>
</feature>
<evidence type="ECO:0000259" key="1">
    <source>
        <dbReference type="Pfam" id="PF07238"/>
    </source>
</evidence>
<evidence type="ECO:0000313" key="3">
    <source>
        <dbReference type="Proteomes" id="UP001595840"/>
    </source>
</evidence>
<dbReference type="InterPro" id="IPR009875">
    <property type="entry name" value="PilZ_domain"/>
</dbReference>
<protein>
    <submittedName>
        <fullName evidence="2">PilZ domain-containing protein</fullName>
    </submittedName>
</protein>
<dbReference type="EMBL" id="JBHSCX010000015">
    <property type="protein sequence ID" value="MFC4363114.1"/>
    <property type="molecule type" value="Genomic_DNA"/>
</dbReference>
<keyword evidence="3" id="KW-1185">Reference proteome</keyword>
<organism evidence="2 3">
    <name type="scientific">Simiduia curdlanivorans</name>
    <dbReference type="NCBI Taxonomy" id="1492769"/>
    <lineage>
        <taxon>Bacteria</taxon>
        <taxon>Pseudomonadati</taxon>
        <taxon>Pseudomonadota</taxon>
        <taxon>Gammaproteobacteria</taxon>
        <taxon>Cellvibrionales</taxon>
        <taxon>Cellvibrionaceae</taxon>
        <taxon>Simiduia</taxon>
    </lineage>
</organism>
<proteinExistence type="predicted"/>
<dbReference type="Pfam" id="PF07238">
    <property type="entry name" value="PilZ"/>
    <property type="match status" value="1"/>
</dbReference>
<evidence type="ECO:0000313" key="2">
    <source>
        <dbReference type="EMBL" id="MFC4363114.1"/>
    </source>
</evidence>
<accession>A0ABV8V7U3</accession>
<comment type="caution">
    <text evidence="2">The sequence shown here is derived from an EMBL/GenBank/DDBJ whole genome shotgun (WGS) entry which is preliminary data.</text>
</comment>
<name>A0ABV8V7U3_9GAMM</name>
<dbReference type="Proteomes" id="UP001595840">
    <property type="component" value="Unassembled WGS sequence"/>
</dbReference>
<sequence length="137" mass="15174">MTDNKPPLPRQADTDKRQEYRMDEAFTVFIELPSAEPGSDSEIVVTTSLDISANGLRVISHQPLLEGSILSTCIQQRKGDGAAKKFFLVCEIKWCRPYGAKGEYLLGLSLFEAEGSSIADWKEFVALSLDSDDQPCE</sequence>
<reference evidence="3" key="1">
    <citation type="journal article" date="2019" name="Int. J. Syst. Evol. Microbiol.">
        <title>The Global Catalogue of Microorganisms (GCM) 10K type strain sequencing project: providing services to taxonomists for standard genome sequencing and annotation.</title>
        <authorList>
            <consortium name="The Broad Institute Genomics Platform"/>
            <consortium name="The Broad Institute Genome Sequencing Center for Infectious Disease"/>
            <person name="Wu L."/>
            <person name="Ma J."/>
        </authorList>
    </citation>
    <scope>NUCLEOTIDE SEQUENCE [LARGE SCALE GENOMIC DNA]</scope>
    <source>
        <strain evidence="3">CECT 8570</strain>
    </source>
</reference>